<dbReference type="GO" id="GO:0046872">
    <property type="term" value="F:metal ion binding"/>
    <property type="evidence" value="ECO:0007669"/>
    <property type="project" value="UniProtKB-KW"/>
</dbReference>
<evidence type="ECO:0000313" key="7">
    <source>
        <dbReference type="Proteomes" id="UP001162060"/>
    </source>
</evidence>
<evidence type="ECO:0000256" key="5">
    <source>
        <dbReference type="SAM" id="MobiDB-lite"/>
    </source>
</evidence>
<accession>A0AAV1TIK1</accession>
<dbReference type="EMBL" id="CAKLBY020000049">
    <property type="protein sequence ID" value="CAK7919740.1"/>
    <property type="molecule type" value="Genomic_DNA"/>
</dbReference>
<dbReference type="GO" id="GO:0051537">
    <property type="term" value="F:2 iron, 2 sulfur cluster binding"/>
    <property type="evidence" value="ECO:0007669"/>
    <property type="project" value="UniProtKB-KW"/>
</dbReference>
<dbReference type="GO" id="GO:0005739">
    <property type="term" value="C:mitochondrion"/>
    <property type="evidence" value="ECO:0007669"/>
    <property type="project" value="TreeGrafter"/>
</dbReference>
<dbReference type="PANTHER" id="PTHR23426:SF67">
    <property type="entry name" value="2FE-2S FERREDOXIN-TYPE DOMAIN-CONTAINING PROTEIN"/>
    <property type="match status" value="1"/>
</dbReference>
<evidence type="ECO:0000256" key="1">
    <source>
        <dbReference type="ARBA" id="ARBA00022714"/>
    </source>
</evidence>
<dbReference type="InterPro" id="IPR001055">
    <property type="entry name" value="Adrenodoxin-like"/>
</dbReference>
<evidence type="ECO:0000256" key="3">
    <source>
        <dbReference type="ARBA" id="ARBA00023004"/>
    </source>
</evidence>
<evidence type="ECO:0000256" key="2">
    <source>
        <dbReference type="ARBA" id="ARBA00022723"/>
    </source>
</evidence>
<comment type="caution">
    <text evidence="6">The sequence shown here is derived from an EMBL/GenBank/DDBJ whole genome shotgun (WGS) entry which is preliminary data.</text>
</comment>
<feature type="region of interest" description="Disordered" evidence="5">
    <location>
        <begin position="164"/>
        <end position="190"/>
    </location>
</feature>
<keyword evidence="2" id="KW-0479">Metal-binding</keyword>
<keyword evidence="1" id="KW-0001">2Fe-2S</keyword>
<evidence type="ECO:0000313" key="6">
    <source>
        <dbReference type="EMBL" id="CAK7919740.1"/>
    </source>
</evidence>
<protein>
    <submittedName>
        <fullName evidence="6">Uncharacterized protein</fullName>
    </submittedName>
</protein>
<dbReference type="Gene3D" id="3.10.20.30">
    <property type="match status" value="1"/>
</dbReference>
<reference evidence="6" key="1">
    <citation type="submission" date="2024-01" db="EMBL/GenBank/DDBJ databases">
        <authorList>
            <person name="Webb A."/>
        </authorList>
    </citation>
    <scope>NUCLEOTIDE SEQUENCE</scope>
    <source>
        <strain evidence="6">Pm1</strain>
    </source>
</reference>
<gene>
    <name evidence="6" type="ORF">PM001_LOCUS6135</name>
</gene>
<dbReference type="PANTHER" id="PTHR23426">
    <property type="entry name" value="FERREDOXIN/ADRENODOXIN"/>
    <property type="match status" value="1"/>
</dbReference>
<feature type="compositionally biased region" description="Acidic residues" evidence="5">
    <location>
        <begin position="165"/>
        <end position="190"/>
    </location>
</feature>
<keyword evidence="3" id="KW-0408">Iron</keyword>
<dbReference type="GO" id="GO:0140647">
    <property type="term" value="P:P450-containing electron transport chain"/>
    <property type="evidence" value="ECO:0007669"/>
    <property type="project" value="InterPro"/>
</dbReference>
<dbReference type="Proteomes" id="UP001162060">
    <property type="component" value="Unassembled WGS sequence"/>
</dbReference>
<dbReference type="InterPro" id="IPR012675">
    <property type="entry name" value="Beta-grasp_dom_sf"/>
</dbReference>
<organism evidence="6 7">
    <name type="scientific">Peronospora matthiolae</name>
    <dbReference type="NCBI Taxonomy" id="2874970"/>
    <lineage>
        <taxon>Eukaryota</taxon>
        <taxon>Sar</taxon>
        <taxon>Stramenopiles</taxon>
        <taxon>Oomycota</taxon>
        <taxon>Peronosporomycetes</taxon>
        <taxon>Peronosporales</taxon>
        <taxon>Peronosporaceae</taxon>
        <taxon>Peronospora</taxon>
    </lineage>
</organism>
<proteinExistence type="predicted"/>
<dbReference type="GO" id="GO:0009055">
    <property type="term" value="F:electron transfer activity"/>
    <property type="evidence" value="ECO:0007669"/>
    <property type="project" value="TreeGrafter"/>
</dbReference>
<evidence type="ECO:0000256" key="4">
    <source>
        <dbReference type="ARBA" id="ARBA00023014"/>
    </source>
</evidence>
<dbReference type="AlphaFoldDB" id="A0AAV1TIK1"/>
<sequence>MLLARTLRSSALSRAASHRFIGGFAADVSMPTVSEKVVNVVLVDYEGNRHMVKGRAGQTLRQACEMNSIGYVKDDSMGGGGTYDARRADFYTESLFGEGSSSPQSHVVVSNEWLNKLPPADARERHIIDTYVPGEDRSANSRLGTEIVLQKELDGMVVAVPEAPPVEEYEYEHEYDEDDYESYDDEDQCA</sequence>
<name>A0AAV1TIK1_9STRA</name>
<keyword evidence="4" id="KW-0411">Iron-sulfur</keyword>